<feature type="signal peptide" evidence="2">
    <location>
        <begin position="1"/>
        <end position="35"/>
    </location>
</feature>
<dbReference type="InterPro" id="IPR015943">
    <property type="entry name" value="WD40/YVTN_repeat-like_dom_sf"/>
</dbReference>
<feature type="compositionally biased region" description="Polar residues" evidence="1">
    <location>
        <begin position="82"/>
        <end position="91"/>
    </location>
</feature>
<reference evidence="3" key="1">
    <citation type="submission" date="2020-09" db="EMBL/GenBank/DDBJ databases">
        <title>A novel bacterium of genus Paenibacillus, isolated from South China Sea.</title>
        <authorList>
            <person name="Huang H."/>
            <person name="Mo K."/>
            <person name="Hu Y."/>
        </authorList>
    </citation>
    <scope>NUCLEOTIDE SEQUENCE</scope>
    <source>
        <strain evidence="3">IB182496</strain>
    </source>
</reference>
<name>A0A927BT67_9BACL</name>
<feature type="region of interest" description="Disordered" evidence="1">
    <location>
        <begin position="36"/>
        <end position="122"/>
    </location>
</feature>
<evidence type="ECO:0000313" key="3">
    <source>
        <dbReference type="EMBL" id="MBD2845064.1"/>
    </source>
</evidence>
<dbReference type="EMBL" id="JACXIZ010000013">
    <property type="protein sequence ID" value="MBD2845064.1"/>
    <property type="molecule type" value="Genomic_DNA"/>
</dbReference>
<dbReference type="Gene3D" id="2.130.10.10">
    <property type="entry name" value="YVTN repeat-like/Quinoprotein amine dehydrogenase"/>
    <property type="match status" value="2"/>
</dbReference>
<dbReference type="RefSeq" id="WP_190916285.1">
    <property type="nucleotide sequence ID" value="NZ_JACXIZ010000013.1"/>
</dbReference>
<evidence type="ECO:0008006" key="5">
    <source>
        <dbReference type="Google" id="ProtNLM"/>
    </source>
</evidence>
<feature type="chain" id="PRO_5039368426" description="Photosynthesis system II assembly factor Ycf48/Hcf136-like domain-containing protein" evidence="2">
    <location>
        <begin position="36"/>
        <end position="459"/>
    </location>
</feature>
<sequence length="459" mass="47458">MDYSGKQALRRHRNRNWTLVLLFALLLAVAAGCGAQGDQAASGGNGSGGAPSEANNGANGGTDDSGDGIGETDADQEADNAASGSPSTPSDNEAGDAGDGAQSPSNGGSPTDSADSGGAAGPLGGAVTALRLADDETGWVGGEGWIARTEDGGRKWTTVYEGDDIVRQIFALDDQRVWATLEAAQDEAARTLLGSTDGGHTWMEIGEVPEGKFLHFVSEQEAYSGSVQTRDGGRTWKRLRVPDGTAGEPYFHDRDNGWAVTAANGQFDIMRTTDGGQSWRSVKQGQFESPQLGGAIIRSAGEQDAWVELIGGSGMSQTSYSLFHTTDGGATWIPVLANSGAGSGPAPGYAIGEEPDVPANAGNGPGALYVASEEVAFMGGQCLACDQANTLGKTTDGGNTWTNLDAEYPGYGEQHLAAADAQHVWWITTDHSEPSVMMTSADGGSHWDKAFTFGSPDKQ</sequence>
<evidence type="ECO:0000313" key="4">
    <source>
        <dbReference type="Proteomes" id="UP000621560"/>
    </source>
</evidence>
<accession>A0A927BT67</accession>
<feature type="compositionally biased region" description="Acidic residues" evidence="1">
    <location>
        <begin position="64"/>
        <end position="78"/>
    </location>
</feature>
<dbReference type="AlphaFoldDB" id="A0A927BT67"/>
<protein>
    <recommendedName>
        <fullName evidence="5">Photosynthesis system II assembly factor Ycf48/Hcf136-like domain-containing protein</fullName>
    </recommendedName>
</protein>
<keyword evidence="4" id="KW-1185">Reference proteome</keyword>
<dbReference type="Proteomes" id="UP000621560">
    <property type="component" value="Unassembled WGS sequence"/>
</dbReference>
<dbReference type="PROSITE" id="PS51257">
    <property type="entry name" value="PROKAR_LIPOPROTEIN"/>
    <property type="match status" value="1"/>
</dbReference>
<comment type="caution">
    <text evidence="3">The sequence shown here is derived from an EMBL/GenBank/DDBJ whole genome shotgun (WGS) entry which is preliminary data.</text>
</comment>
<evidence type="ECO:0000256" key="2">
    <source>
        <dbReference type="SAM" id="SignalP"/>
    </source>
</evidence>
<dbReference type="SUPFAM" id="SSF110296">
    <property type="entry name" value="Oligoxyloglucan reducing end-specific cellobiohydrolase"/>
    <property type="match status" value="2"/>
</dbReference>
<proteinExistence type="predicted"/>
<evidence type="ECO:0000256" key="1">
    <source>
        <dbReference type="SAM" id="MobiDB-lite"/>
    </source>
</evidence>
<organism evidence="3 4">
    <name type="scientific">Paenibacillus sabuli</name>
    <dbReference type="NCBI Taxonomy" id="2772509"/>
    <lineage>
        <taxon>Bacteria</taxon>
        <taxon>Bacillati</taxon>
        <taxon>Bacillota</taxon>
        <taxon>Bacilli</taxon>
        <taxon>Bacillales</taxon>
        <taxon>Paenibacillaceae</taxon>
        <taxon>Paenibacillus</taxon>
    </lineage>
</organism>
<gene>
    <name evidence="3" type="ORF">IDH44_07665</name>
</gene>
<keyword evidence="2" id="KW-0732">Signal</keyword>
<feature type="compositionally biased region" description="Polar residues" evidence="1">
    <location>
        <begin position="102"/>
        <end position="114"/>
    </location>
</feature>